<protein>
    <recommendedName>
        <fullName evidence="2">histidine kinase</fullName>
        <ecNumber evidence="2">2.7.13.3</ecNumber>
    </recommendedName>
</protein>
<comment type="catalytic activity">
    <reaction evidence="1">
        <text>ATP + protein L-histidine = ADP + protein N-phospho-L-histidine.</text>
        <dbReference type="EC" id="2.7.13.3"/>
    </reaction>
</comment>
<dbReference type="InterPro" id="IPR004358">
    <property type="entry name" value="Sig_transdc_His_kin-like_C"/>
</dbReference>
<feature type="domain" description="Histidine kinase" evidence="9">
    <location>
        <begin position="123"/>
        <end position="328"/>
    </location>
</feature>
<evidence type="ECO:0000256" key="2">
    <source>
        <dbReference type="ARBA" id="ARBA00012438"/>
    </source>
</evidence>
<dbReference type="Pfam" id="PF00512">
    <property type="entry name" value="HisKA"/>
    <property type="match status" value="1"/>
</dbReference>
<dbReference type="EC" id="2.7.13.3" evidence="2"/>
<organism evidence="10 11">
    <name type="scientific">Sporolactobacillus terrae</name>
    <dbReference type="NCBI Taxonomy" id="269673"/>
    <lineage>
        <taxon>Bacteria</taxon>
        <taxon>Bacillati</taxon>
        <taxon>Bacillota</taxon>
        <taxon>Bacilli</taxon>
        <taxon>Bacillales</taxon>
        <taxon>Sporolactobacillaceae</taxon>
        <taxon>Sporolactobacillus</taxon>
    </lineage>
</organism>
<evidence type="ECO:0000256" key="5">
    <source>
        <dbReference type="ARBA" id="ARBA00022741"/>
    </source>
</evidence>
<dbReference type="PROSITE" id="PS50109">
    <property type="entry name" value="HIS_KIN"/>
    <property type="match status" value="1"/>
</dbReference>
<evidence type="ECO:0000313" key="10">
    <source>
        <dbReference type="EMBL" id="BBN99206.1"/>
    </source>
</evidence>
<keyword evidence="7" id="KW-0067">ATP-binding</keyword>
<dbReference type="SUPFAM" id="SSF47384">
    <property type="entry name" value="Homodimeric domain of signal transducing histidine kinase"/>
    <property type="match status" value="1"/>
</dbReference>
<gene>
    <name evidence="10" type="ORF">St703_19110</name>
</gene>
<dbReference type="InterPro" id="IPR036890">
    <property type="entry name" value="HATPase_C_sf"/>
</dbReference>
<evidence type="ECO:0000313" key="11">
    <source>
        <dbReference type="Proteomes" id="UP000326951"/>
    </source>
</evidence>
<dbReference type="Pfam" id="PF02518">
    <property type="entry name" value="HATPase_c"/>
    <property type="match status" value="1"/>
</dbReference>
<dbReference type="RefSeq" id="WP_028977250.1">
    <property type="nucleotide sequence ID" value="NZ_AP021853.1"/>
</dbReference>
<dbReference type="GO" id="GO:0005524">
    <property type="term" value="F:ATP binding"/>
    <property type="evidence" value="ECO:0007669"/>
    <property type="project" value="UniProtKB-KW"/>
</dbReference>
<dbReference type="PANTHER" id="PTHR43711">
    <property type="entry name" value="TWO-COMPONENT HISTIDINE KINASE"/>
    <property type="match status" value="1"/>
</dbReference>
<dbReference type="AlphaFoldDB" id="A0A5K7X5U1"/>
<dbReference type="InterPro" id="IPR003594">
    <property type="entry name" value="HATPase_dom"/>
</dbReference>
<keyword evidence="3" id="KW-0597">Phosphoprotein</keyword>
<sequence length="331" mass="37852">MITIIYRESFLTVTEKEQFEEQLSLEIRFCIDLSGHILECNKKGQAFVERFGHDFLKFFSDLYVDEAQNFLNAIKESDDIVTALLHDQLNELGLGTLYNGFTKNGKIILVGFHTQILARLTGEFVHELRNPLTIIKGFLQLSNYTKEYEKYHPVILSEIERMHTILDNFLTMSLRKCTYKKMNPNELCKQLVALLSAECTVNHVAFDYDIAYTENHCNVDLDKVKQVVINLLRNAMEAFEIKNNENKIILRGSVEDRGYRFSLIDNGPGMDREVLKRLGQPLYTTKSKGTGIGISLCKKIIAEHRGTFCVSSVPRKGTTVSFYLPFVSPAV</sequence>
<dbReference type="Gene3D" id="3.30.565.10">
    <property type="entry name" value="Histidine kinase-like ATPase, C-terminal domain"/>
    <property type="match status" value="1"/>
</dbReference>
<proteinExistence type="predicted"/>
<evidence type="ECO:0000256" key="4">
    <source>
        <dbReference type="ARBA" id="ARBA00022679"/>
    </source>
</evidence>
<keyword evidence="4" id="KW-0808">Transferase</keyword>
<dbReference type="Gene3D" id="1.10.287.130">
    <property type="match status" value="1"/>
</dbReference>
<reference evidence="10 11" key="1">
    <citation type="submission" date="2019-09" db="EMBL/GenBank/DDBJ databases">
        <title>Complete genome sequence of Sporolactobacillus terrae 70-3.</title>
        <authorList>
            <person name="Tanaka N."/>
            <person name="Shiwa Y."/>
            <person name="Fujita N."/>
            <person name="Tanasupawat S."/>
        </authorList>
    </citation>
    <scope>NUCLEOTIDE SEQUENCE [LARGE SCALE GENOMIC DNA]</scope>
    <source>
        <strain evidence="10 11">70-3</strain>
    </source>
</reference>
<dbReference type="CDD" id="cd00082">
    <property type="entry name" value="HisKA"/>
    <property type="match status" value="1"/>
</dbReference>
<dbReference type="SMART" id="SM00387">
    <property type="entry name" value="HATPase_c"/>
    <property type="match status" value="1"/>
</dbReference>
<keyword evidence="8" id="KW-0902">Two-component regulatory system</keyword>
<name>A0A5K7X5U1_9BACL</name>
<evidence type="ECO:0000256" key="8">
    <source>
        <dbReference type="ARBA" id="ARBA00023012"/>
    </source>
</evidence>
<dbReference type="InterPro" id="IPR050736">
    <property type="entry name" value="Sensor_HK_Regulatory"/>
</dbReference>
<dbReference type="PRINTS" id="PR00344">
    <property type="entry name" value="BCTRLSENSOR"/>
</dbReference>
<dbReference type="PANTHER" id="PTHR43711:SF1">
    <property type="entry name" value="HISTIDINE KINASE 1"/>
    <property type="match status" value="1"/>
</dbReference>
<evidence type="ECO:0000259" key="9">
    <source>
        <dbReference type="PROSITE" id="PS50109"/>
    </source>
</evidence>
<evidence type="ECO:0000256" key="6">
    <source>
        <dbReference type="ARBA" id="ARBA00022777"/>
    </source>
</evidence>
<dbReference type="GO" id="GO:0000155">
    <property type="term" value="F:phosphorelay sensor kinase activity"/>
    <property type="evidence" value="ECO:0007669"/>
    <property type="project" value="InterPro"/>
</dbReference>
<evidence type="ECO:0000256" key="3">
    <source>
        <dbReference type="ARBA" id="ARBA00022553"/>
    </source>
</evidence>
<keyword evidence="5" id="KW-0547">Nucleotide-binding</keyword>
<accession>A0A5K7X5U1</accession>
<keyword evidence="6" id="KW-0418">Kinase</keyword>
<dbReference type="InterPro" id="IPR036097">
    <property type="entry name" value="HisK_dim/P_sf"/>
</dbReference>
<dbReference type="EMBL" id="AP021853">
    <property type="protein sequence ID" value="BBN99206.1"/>
    <property type="molecule type" value="Genomic_DNA"/>
</dbReference>
<dbReference type="Proteomes" id="UP000326951">
    <property type="component" value="Chromosome"/>
</dbReference>
<evidence type="ECO:0000256" key="7">
    <source>
        <dbReference type="ARBA" id="ARBA00022840"/>
    </source>
</evidence>
<evidence type="ECO:0000256" key="1">
    <source>
        <dbReference type="ARBA" id="ARBA00000085"/>
    </source>
</evidence>
<dbReference type="SUPFAM" id="SSF55874">
    <property type="entry name" value="ATPase domain of HSP90 chaperone/DNA topoisomerase II/histidine kinase"/>
    <property type="match status" value="1"/>
</dbReference>
<dbReference type="SMART" id="SM00388">
    <property type="entry name" value="HisKA"/>
    <property type="match status" value="1"/>
</dbReference>
<dbReference type="InterPro" id="IPR003661">
    <property type="entry name" value="HisK_dim/P_dom"/>
</dbReference>
<dbReference type="InterPro" id="IPR005467">
    <property type="entry name" value="His_kinase_dom"/>
</dbReference>